<dbReference type="Proteomes" id="UP000004508">
    <property type="component" value="Unassembled WGS sequence"/>
</dbReference>
<dbReference type="Gene3D" id="3.30.200.150">
    <property type="match status" value="1"/>
</dbReference>
<dbReference type="GO" id="GO:0008904">
    <property type="term" value="F:hygromycin-B 7''-O-phosphotransferase activity"/>
    <property type="evidence" value="ECO:0007669"/>
    <property type="project" value="UniProtKB-EC"/>
</dbReference>
<evidence type="ECO:0000313" key="2">
    <source>
        <dbReference type="EMBL" id="EFH79907.1"/>
    </source>
</evidence>
<keyword evidence="3" id="KW-1185">Reference proteome</keyword>
<dbReference type="SUPFAM" id="SSF56112">
    <property type="entry name" value="Protein kinase-like (PK-like)"/>
    <property type="match status" value="1"/>
</dbReference>
<dbReference type="Gene3D" id="3.90.1200.10">
    <property type="match status" value="1"/>
</dbReference>
<dbReference type="InterPro" id="IPR051678">
    <property type="entry name" value="AGP_Transferase"/>
</dbReference>
<accession>D6U7P6</accession>
<dbReference type="PANTHER" id="PTHR21310">
    <property type="entry name" value="AMINOGLYCOSIDE PHOSPHOTRANSFERASE-RELATED-RELATED"/>
    <property type="match status" value="1"/>
</dbReference>
<name>D6U7P6_KTERA</name>
<dbReference type="eggNOG" id="COG3173">
    <property type="taxonomic scope" value="Bacteria"/>
</dbReference>
<dbReference type="InterPro" id="IPR002575">
    <property type="entry name" value="Aminoglycoside_PTrfase"/>
</dbReference>
<keyword evidence="2" id="KW-0418">Kinase</keyword>
<sequence>MDPTIFRMYQYILLNMGNKKTELNLEAVKAFLYDHCMSEVDTLQQMIEGEESQAFSFKCGNAEYVIRINPSIAGFQKGAYAYHHFHSERVPIPRVIQTGYIDEQHAFSISEKMPGITLQDVDSATLQRLLKPTADVWLALSKFDPDDTTGFGDFDASGQGVYVTWREFLLEPQTYAWERALPTKELAMCQEVLKTFLALVKQCPEERALVHGDFGSNNVLTDGERITAVLDWENAKYGDPLFDVATAYFWSPWLECMREQAAYFEAHLSSLPTYQERILCYQLRIGLTEVYETALQQEWNIAQWAIKRCVEIARDLC</sequence>
<protein>
    <submittedName>
        <fullName evidence="2">Hygromycin-B kinase</fullName>
        <ecNumber evidence="2">2.7.1.119</ecNumber>
    </submittedName>
</protein>
<evidence type="ECO:0000259" key="1">
    <source>
        <dbReference type="Pfam" id="PF01636"/>
    </source>
</evidence>
<gene>
    <name evidence="2" type="ORF">Krac_0432</name>
</gene>
<dbReference type="EMBL" id="ADVG01000005">
    <property type="protein sequence ID" value="EFH79907.1"/>
    <property type="molecule type" value="Genomic_DNA"/>
</dbReference>
<proteinExistence type="predicted"/>
<keyword evidence="2" id="KW-0808">Transferase</keyword>
<reference evidence="2 3" key="1">
    <citation type="journal article" date="2011" name="Stand. Genomic Sci.">
        <title>Non-contiguous finished genome sequence and contextual data of the filamentous soil bacterium Ktedonobacter racemifer type strain (SOSP1-21).</title>
        <authorList>
            <person name="Chang Y.J."/>
            <person name="Land M."/>
            <person name="Hauser L."/>
            <person name="Chertkov O."/>
            <person name="Del Rio T.G."/>
            <person name="Nolan M."/>
            <person name="Copeland A."/>
            <person name="Tice H."/>
            <person name="Cheng J.F."/>
            <person name="Lucas S."/>
            <person name="Han C."/>
            <person name="Goodwin L."/>
            <person name="Pitluck S."/>
            <person name="Ivanova N."/>
            <person name="Ovchinikova G."/>
            <person name="Pati A."/>
            <person name="Chen A."/>
            <person name="Palaniappan K."/>
            <person name="Mavromatis K."/>
            <person name="Liolios K."/>
            <person name="Brettin T."/>
            <person name="Fiebig A."/>
            <person name="Rohde M."/>
            <person name="Abt B."/>
            <person name="Goker M."/>
            <person name="Detter J.C."/>
            <person name="Woyke T."/>
            <person name="Bristow J."/>
            <person name="Eisen J.A."/>
            <person name="Markowitz V."/>
            <person name="Hugenholtz P."/>
            <person name="Kyrpides N.C."/>
            <person name="Klenk H.P."/>
            <person name="Lapidus A."/>
        </authorList>
    </citation>
    <scope>NUCLEOTIDE SEQUENCE [LARGE SCALE GENOMIC DNA]</scope>
    <source>
        <strain evidence="3">DSM 44963</strain>
    </source>
</reference>
<dbReference type="InterPro" id="IPR011009">
    <property type="entry name" value="Kinase-like_dom_sf"/>
</dbReference>
<dbReference type="STRING" id="485913.Krac_0432"/>
<dbReference type="AlphaFoldDB" id="D6U7P6"/>
<dbReference type="OrthoDB" id="2568768at2"/>
<evidence type="ECO:0000313" key="3">
    <source>
        <dbReference type="Proteomes" id="UP000004508"/>
    </source>
</evidence>
<dbReference type="Pfam" id="PF01636">
    <property type="entry name" value="APH"/>
    <property type="match status" value="1"/>
</dbReference>
<organism evidence="2 3">
    <name type="scientific">Ktedonobacter racemifer DSM 44963</name>
    <dbReference type="NCBI Taxonomy" id="485913"/>
    <lineage>
        <taxon>Bacteria</taxon>
        <taxon>Bacillati</taxon>
        <taxon>Chloroflexota</taxon>
        <taxon>Ktedonobacteria</taxon>
        <taxon>Ktedonobacterales</taxon>
        <taxon>Ktedonobacteraceae</taxon>
        <taxon>Ktedonobacter</taxon>
    </lineage>
</organism>
<dbReference type="RefSeq" id="WP_007922091.1">
    <property type="nucleotide sequence ID" value="NZ_ADVG01000005.1"/>
</dbReference>
<comment type="caution">
    <text evidence="2">The sequence shown here is derived from an EMBL/GenBank/DDBJ whole genome shotgun (WGS) entry which is preliminary data.</text>
</comment>
<feature type="domain" description="Aminoglycoside phosphotransferase" evidence="1">
    <location>
        <begin position="48"/>
        <end position="267"/>
    </location>
</feature>
<dbReference type="EC" id="2.7.1.119" evidence="2"/>
<dbReference type="InParanoid" id="D6U7P6"/>